<dbReference type="PANTHER" id="PTHR22789:SF0">
    <property type="entry name" value="3-OXO-TETRONATE 4-PHOSPHATE DECARBOXYLASE-RELATED"/>
    <property type="match status" value="1"/>
</dbReference>
<dbReference type="GO" id="GO:0019323">
    <property type="term" value="P:pentose catabolic process"/>
    <property type="evidence" value="ECO:0007669"/>
    <property type="project" value="TreeGrafter"/>
</dbReference>
<gene>
    <name evidence="4" type="ORF">JCM21738_2403</name>
</gene>
<dbReference type="eggNOG" id="COG0235">
    <property type="taxonomic scope" value="Bacteria"/>
</dbReference>
<comment type="caution">
    <text evidence="4">The sequence shown here is derived from an EMBL/GenBank/DDBJ whole genome shotgun (WGS) entry which is preliminary data.</text>
</comment>
<reference evidence="4 5" key="1">
    <citation type="submission" date="2013-12" db="EMBL/GenBank/DDBJ databases">
        <title>NBRP : Genome information of microbial organism related human and environment.</title>
        <authorList>
            <person name="Hattori M."/>
            <person name="Oshima K."/>
            <person name="Inaba H."/>
            <person name="Suda W."/>
            <person name="Sakamoto M."/>
            <person name="Iino T."/>
            <person name="Kitahara M."/>
            <person name="Oshida Y."/>
            <person name="Iida T."/>
            <person name="Kudo T."/>
            <person name="Itoh T."/>
            <person name="Ahmed I."/>
            <person name="Ohkuma M."/>
        </authorList>
    </citation>
    <scope>NUCLEOTIDE SEQUENCE [LARGE SCALE GENOMIC DNA]</scope>
    <source>
        <strain evidence="4 5">JCM 21738</strain>
    </source>
</reference>
<dbReference type="GO" id="GO:0005829">
    <property type="term" value="C:cytosol"/>
    <property type="evidence" value="ECO:0007669"/>
    <property type="project" value="TreeGrafter"/>
</dbReference>
<dbReference type="NCBIfam" id="NF005302">
    <property type="entry name" value="PRK06833.1"/>
    <property type="match status" value="1"/>
</dbReference>
<sequence>MLLLEERMKVVEYGKKIISSGLTKGTGGNISIYNREKQLVAISPSGIDYFETKPEDVVIINLDGEIVDGSKKPSSELDMHLIFYQRRDDLNALVHTHSPYAKTIATLGWDIPPITYLVAFAGPNVRCAPYATFGTKELAEKAFEGMVDRRAVLLANHGMIAGAHNIETAFMVAEEIEFSAQIYYQAKAIGELQSLLKKKWLACQRNLKVMARDDPLLGGFFFFCVLI</sequence>
<dbReference type="SMART" id="SM01007">
    <property type="entry name" value="Aldolase_II"/>
    <property type="match status" value="1"/>
</dbReference>
<proteinExistence type="predicted"/>
<dbReference type="GO" id="GO:0046872">
    <property type="term" value="F:metal ion binding"/>
    <property type="evidence" value="ECO:0007669"/>
    <property type="project" value="UniProtKB-KW"/>
</dbReference>
<dbReference type="PANTHER" id="PTHR22789">
    <property type="entry name" value="FUCULOSE PHOSPHATE ALDOLASE"/>
    <property type="match status" value="1"/>
</dbReference>
<evidence type="ECO:0000256" key="1">
    <source>
        <dbReference type="ARBA" id="ARBA00022723"/>
    </source>
</evidence>
<dbReference type="Proteomes" id="UP000018949">
    <property type="component" value="Unassembled WGS sequence"/>
</dbReference>
<keyword evidence="1" id="KW-0479">Metal-binding</keyword>
<evidence type="ECO:0000313" key="4">
    <source>
        <dbReference type="EMBL" id="GAE45582.1"/>
    </source>
</evidence>
<evidence type="ECO:0000256" key="2">
    <source>
        <dbReference type="ARBA" id="ARBA00023239"/>
    </source>
</evidence>
<keyword evidence="2" id="KW-0456">Lyase</keyword>
<dbReference type="Pfam" id="PF00596">
    <property type="entry name" value="Aldolase_II"/>
    <property type="match status" value="1"/>
</dbReference>
<dbReference type="InterPro" id="IPR050197">
    <property type="entry name" value="Aldolase_class_II_sugar_metab"/>
</dbReference>
<dbReference type="GO" id="GO:0016832">
    <property type="term" value="F:aldehyde-lyase activity"/>
    <property type="evidence" value="ECO:0007669"/>
    <property type="project" value="TreeGrafter"/>
</dbReference>
<evidence type="ECO:0000313" key="5">
    <source>
        <dbReference type="Proteomes" id="UP000018949"/>
    </source>
</evidence>
<dbReference type="InterPro" id="IPR001303">
    <property type="entry name" value="Aldolase_II/adducin_N"/>
</dbReference>
<evidence type="ECO:0000259" key="3">
    <source>
        <dbReference type="SMART" id="SM01007"/>
    </source>
</evidence>
<organism evidence="4 5">
    <name type="scientific">Mesobacillus boroniphilus JCM 21738</name>
    <dbReference type="NCBI Taxonomy" id="1294265"/>
    <lineage>
        <taxon>Bacteria</taxon>
        <taxon>Bacillati</taxon>
        <taxon>Bacillota</taxon>
        <taxon>Bacilli</taxon>
        <taxon>Bacillales</taxon>
        <taxon>Bacillaceae</taxon>
        <taxon>Mesobacillus</taxon>
    </lineage>
</organism>
<dbReference type="InterPro" id="IPR036409">
    <property type="entry name" value="Aldolase_II/adducin_N_sf"/>
</dbReference>
<dbReference type="SUPFAM" id="SSF53639">
    <property type="entry name" value="AraD/HMP-PK domain-like"/>
    <property type="match status" value="1"/>
</dbReference>
<accession>W4RN81</accession>
<dbReference type="AlphaFoldDB" id="W4RN81"/>
<dbReference type="EMBL" id="BAUW01000025">
    <property type="protein sequence ID" value="GAE45582.1"/>
    <property type="molecule type" value="Genomic_DNA"/>
</dbReference>
<keyword evidence="5" id="KW-1185">Reference proteome</keyword>
<dbReference type="Gene3D" id="3.40.225.10">
    <property type="entry name" value="Class II aldolase/adducin N-terminal domain"/>
    <property type="match status" value="1"/>
</dbReference>
<feature type="domain" description="Class II aldolase/adducin N-terminal" evidence="3">
    <location>
        <begin position="8"/>
        <end position="184"/>
    </location>
</feature>
<protein>
    <submittedName>
        <fullName evidence="4">Ribulose-5-phosphate 4-epimerase and related epimerases and aldolases</fullName>
    </submittedName>
</protein>
<name>W4RN81_9BACI</name>